<organism evidence="1 2">
    <name type="scientific">Carpinus fangiana</name>
    <dbReference type="NCBI Taxonomy" id="176857"/>
    <lineage>
        <taxon>Eukaryota</taxon>
        <taxon>Viridiplantae</taxon>
        <taxon>Streptophyta</taxon>
        <taxon>Embryophyta</taxon>
        <taxon>Tracheophyta</taxon>
        <taxon>Spermatophyta</taxon>
        <taxon>Magnoliopsida</taxon>
        <taxon>eudicotyledons</taxon>
        <taxon>Gunneridae</taxon>
        <taxon>Pentapetalae</taxon>
        <taxon>rosids</taxon>
        <taxon>fabids</taxon>
        <taxon>Fagales</taxon>
        <taxon>Betulaceae</taxon>
        <taxon>Carpinus</taxon>
    </lineage>
</organism>
<dbReference type="PANTHER" id="PTHR14097">
    <property type="entry name" value="OXIDOREDUCTASE HTATIP2"/>
    <property type="match status" value="1"/>
</dbReference>
<dbReference type="SUPFAM" id="SSF51735">
    <property type="entry name" value="NAD(P)-binding Rossmann-fold domains"/>
    <property type="match status" value="1"/>
</dbReference>
<evidence type="ECO:0000313" key="2">
    <source>
        <dbReference type="Proteomes" id="UP000327013"/>
    </source>
</evidence>
<dbReference type="OrthoDB" id="3535423at2759"/>
<evidence type="ECO:0000313" key="1">
    <source>
        <dbReference type="EMBL" id="KAB8345917.1"/>
    </source>
</evidence>
<accession>A0A5N6KUA3</accession>
<dbReference type="InterPro" id="IPR036291">
    <property type="entry name" value="NAD(P)-bd_dom_sf"/>
</dbReference>
<dbReference type="Gene3D" id="3.40.50.720">
    <property type="entry name" value="NAD(P)-binding Rossmann-like Domain"/>
    <property type="match status" value="1"/>
</dbReference>
<proteinExistence type="predicted"/>
<gene>
    <name evidence="1" type="ORF">FH972_022971</name>
</gene>
<protein>
    <recommendedName>
        <fullName evidence="3">NAD(P)-binding domain-containing protein</fullName>
    </recommendedName>
</protein>
<comment type="caution">
    <text evidence="1">The sequence shown here is derived from an EMBL/GenBank/DDBJ whole genome shotgun (WGS) entry which is preliminary data.</text>
</comment>
<dbReference type="EMBL" id="VIBQ01000013">
    <property type="protein sequence ID" value="KAB8345917.1"/>
    <property type="molecule type" value="Genomic_DNA"/>
</dbReference>
<sequence>MKIVITGATGRIGAGVVNQCLACPEVTSIIALSRREPAVSHPKLEWVKHEDFTVFEPTVLSRLQGTDVCIYCLGTLGPQNSLDENRRFNLDYALSTARVFADYFASNDHSDPFRFIYLSGALVEKDRNRTLWFLSDTRKMRGELENALVALGREKASTGFNIHIVRPGIVLVNSSTLACAAALSLVPAIRRDYLWDAITQIAIGGSEKTTIENAELIRIGKTPSHQPR</sequence>
<keyword evidence="2" id="KW-1185">Reference proteome</keyword>
<dbReference type="PANTHER" id="PTHR14097:SF9">
    <property type="entry name" value="EPIMERASE, PUTATIVE (AFU_ORTHOLOGUE AFUA_8G07320)-RELATED"/>
    <property type="match status" value="1"/>
</dbReference>
<name>A0A5N6KUA3_9ROSI</name>
<dbReference type="AlphaFoldDB" id="A0A5N6KUA3"/>
<evidence type="ECO:0008006" key="3">
    <source>
        <dbReference type="Google" id="ProtNLM"/>
    </source>
</evidence>
<dbReference type="Proteomes" id="UP000327013">
    <property type="component" value="Unassembled WGS sequence"/>
</dbReference>
<reference evidence="1 2" key="1">
    <citation type="submission" date="2019-06" db="EMBL/GenBank/DDBJ databases">
        <title>A chromosomal-level reference genome of Carpinus fangiana (Coryloideae, Betulaceae).</title>
        <authorList>
            <person name="Yang X."/>
            <person name="Wang Z."/>
            <person name="Zhang L."/>
            <person name="Hao G."/>
            <person name="Liu J."/>
            <person name="Yang Y."/>
        </authorList>
    </citation>
    <scope>NUCLEOTIDE SEQUENCE [LARGE SCALE GENOMIC DNA]</scope>
    <source>
        <strain evidence="1">Cfa_2016G</strain>
        <tissue evidence="1">Leaf</tissue>
    </source>
</reference>